<dbReference type="InterPro" id="IPR002104">
    <property type="entry name" value="Integrase_catalytic"/>
</dbReference>
<dbReference type="PROSITE" id="PS51898">
    <property type="entry name" value="TYR_RECOMBINASE"/>
    <property type="match status" value="1"/>
</dbReference>
<dbReference type="InterPro" id="IPR044068">
    <property type="entry name" value="CB"/>
</dbReference>
<feature type="region of interest" description="Disordered" evidence="6">
    <location>
        <begin position="381"/>
        <end position="405"/>
    </location>
</feature>
<comment type="caution">
    <text evidence="9">The sequence shown here is derived from an EMBL/GenBank/DDBJ whole genome shotgun (WGS) entry which is preliminary data.</text>
</comment>
<dbReference type="InterPro" id="IPR010998">
    <property type="entry name" value="Integrase_recombinase_N"/>
</dbReference>
<feature type="domain" description="Core-binding (CB)" evidence="8">
    <location>
        <begin position="59"/>
        <end position="144"/>
    </location>
</feature>
<dbReference type="InterPro" id="IPR013762">
    <property type="entry name" value="Integrase-like_cat_sf"/>
</dbReference>
<reference evidence="9 10" key="1">
    <citation type="submission" date="2021-04" db="EMBL/GenBank/DDBJ databases">
        <title>Genome analysis of Polyangium sp.</title>
        <authorList>
            <person name="Li Y."/>
            <person name="Wang J."/>
        </authorList>
    </citation>
    <scope>NUCLEOTIDE SEQUENCE [LARGE SCALE GENOMIC DNA]</scope>
    <source>
        <strain evidence="9 10">SDU14</strain>
    </source>
</reference>
<evidence type="ECO:0000259" key="8">
    <source>
        <dbReference type="PROSITE" id="PS51900"/>
    </source>
</evidence>
<keyword evidence="2" id="KW-0229">DNA integration</keyword>
<evidence type="ECO:0000256" key="5">
    <source>
        <dbReference type="PROSITE-ProRule" id="PRU01248"/>
    </source>
</evidence>
<feature type="region of interest" description="Disordered" evidence="6">
    <location>
        <begin position="32"/>
        <end position="55"/>
    </location>
</feature>
<sequence>MARVLLDGRYVRIHLPPGMSEARARETAKFYTDNPDKARERLDQQARERSKGAPIPKGETFAAYFERWIRDREERGYTSIKSDRSAFTLHVVPTIGEKPIATITREDLERLVQVLDKKIVQGEYSWRSAKKLWLAVHKLFRDASSAKNLALRVRKDNPAQGVVGPDRGNQRSKVYLFPSEFLQLVSCENVPLEMRRLATLAIYLYSRISEILRLRWTDVNLQEGVIYVRRSFDRARKQEKGTKTRRPRAFRIEPNLLPLLRVLYAERDESGRVIPVYGEHMARRFRAAMQTAGLDRPDLYIADELHKRMTFHDLRATGITWMAMRGDTPHVIMQRAGHQNFNSTLVYIREGEALRGNAGEVFPPLPACLLVPAGEGSAGGGNLSENYRGGTTPTSQVSVKSSGSEREAYCSRQYTDHSSSPARRPTRLNAWSSPYWPHGLPRLFRATYPSRGPSSTRASRGASCGAIGISRCPVFGVCTSPWDRPSRMPRTPPIAAPPSRRSFMSLRRRARSSFGRSPANTMSAKARRWSSLAVLSSLVICSSEGISRMPSSNGLSFGRFAGRSAT</sequence>
<evidence type="ECO:0000259" key="7">
    <source>
        <dbReference type="PROSITE" id="PS51898"/>
    </source>
</evidence>
<dbReference type="Proteomes" id="UP001151081">
    <property type="component" value="Unassembled WGS sequence"/>
</dbReference>
<dbReference type="AlphaFoldDB" id="A0A9X4AWT6"/>
<dbReference type="Pfam" id="PF00589">
    <property type="entry name" value="Phage_integrase"/>
    <property type="match status" value="1"/>
</dbReference>
<dbReference type="Gene3D" id="1.10.150.130">
    <property type="match status" value="1"/>
</dbReference>
<dbReference type="GO" id="GO:0006310">
    <property type="term" value="P:DNA recombination"/>
    <property type="evidence" value="ECO:0007669"/>
    <property type="project" value="UniProtKB-KW"/>
</dbReference>
<feature type="compositionally biased region" description="Polar residues" evidence="6">
    <location>
        <begin position="383"/>
        <end position="402"/>
    </location>
</feature>
<dbReference type="Pfam" id="PF14659">
    <property type="entry name" value="Phage_int_SAM_3"/>
    <property type="match status" value="1"/>
</dbReference>
<keyword evidence="3 5" id="KW-0238">DNA-binding</keyword>
<evidence type="ECO:0000256" key="1">
    <source>
        <dbReference type="ARBA" id="ARBA00008857"/>
    </source>
</evidence>
<feature type="compositionally biased region" description="Basic and acidic residues" evidence="6">
    <location>
        <begin position="32"/>
        <end position="51"/>
    </location>
</feature>
<dbReference type="InterPro" id="IPR050808">
    <property type="entry name" value="Phage_Integrase"/>
</dbReference>
<keyword evidence="4" id="KW-0233">DNA recombination</keyword>
<dbReference type="GO" id="GO:0003677">
    <property type="term" value="F:DNA binding"/>
    <property type="evidence" value="ECO:0007669"/>
    <property type="project" value="UniProtKB-UniRule"/>
</dbReference>
<evidence type="ECO:0000313" key="9">
    <source>
        <dbReference type="EMBL" id="MDC3987698.1"/>
    </source>
</evidence>
<gene>
    <name evidence="9" type="ORF">KEG57_44950</name>
</gene>
<dbReference type="Gene3D" id="1.10.443.10">
    <property type="entry name" value="Intergrase catalytic core"/>
    <property type="match status" value="1"/>
</dbReference>
<dbReference type="InterPro" id="IPR004107">
    <property type="entry name" value="Integrase_SAM-like_N"/>
</dbReference>
<organism evidence="9 10">
    <name type="scientific">Polyangium jinanense</name>
    <dbReference type="NCBI Taxonomy" id="2829994"/>
    <lineage>
        <taxon>Bacteria</taxon>
        <taxon>Pseudomonadati</taxon>
        <taxon>Myxococcota</taxon>
        <taxon>Polyangia</taxon>
        <taxon>Polyangiales</taxon>
        <taxon>Polyangiaceae</taxon>
        <taxon>Polyangium</taxon>
    </lineage>
</organism>
<evidence type="ECO:0000256" key="4">
    <source>
        <dbReference type="ARBA" id="ARBA00023172"/>
    </source>
</evidence>
<dbReference type="EMBL" id="JAGTJJ010000056">
    <property type="protein sequence ID" value="MDC3987698.1"/>
    <property type="molecule type" value="Genomic_DNA"/>
</dbReference>
<dbReference type="GO" id="GO:0015074">
    <property type="term" value="P:DNA integration"/>
    <property type="evidence" value="ECO:0007669"/>
    <property type="project" value="UniProtKB-KW"/>
</dbReference>
<dbReference type="InterPro" id="IPR011010">
    <property type="entry name" value="DNA_brk_join_enz"/>
</dbReference>
<evidence type="ECO:0000256" key="3">
    <source>
        <dbReference type="ARBA" id="ARBA00023125"/>
    </source>
</evidence>
<evidence type="ECO:0000256" key="6">
    <source>
        <dbReference type="SAM" id="MobiDB-lite"/>
    </source>
</evidence>
<evidence type="ECO:0000256" key="2">
    <source>
        <dbReference type="ARBA" id="ARBA00022908"/>
    </source>
</evidence>
<protein>
    <submittedName>
        <fullName evidence="9">Tyrosine-type recombinase/integrase</fullName>
    </submittedName>
</protein>
<accession>A0A9X4AWT6</accession>
<dbReference type="PANTHER" id="PTHR30629:SF2">
    <property type="entry name" value="PROPHAGE INTEGRASE INTS-RELATED"/>
    <property type="match status" value="1"/>
</dbReference>
<name>A0A9X4AWT6_9BACT</name>
<comment type="similarity">
    <text evidence="1">Belongs to the 'phage' integrase family.</text>
</comment>
<dbReference type="PROSITE" id="PS51900">
    <property type="entry name" value="CB"/>
    <property type="match status" value="1"/>
</dbReference>
<feature type="domain" description="Tyr recombinase" evidence="7">
    <location>
        <begin position="171"/>
        <end position="360"/>
    </location>
</feature>
<keyword evidence="10" id="KW-1185">Reference proteome</keyword>
<dbReference type="PANTHER" id="PTHR30629">
    <property type="entry name" value="PROPHAGE INTEGRASE"/>
    <property type="match status" value="1"/>
</dbReference>
<dbReference type="SUPFAM" id="SSF56349">
    <property type="entry name" value="DNA breaking-rejoining enzymes"/>
    <property type="match status" value="1"/>
</dbReference>
<proteinExistence type="inferred from homology"/>
<dbReference type="RefSeq" id="WP_272459673.1">
    <property type="nucleotide sequence ID" value="NZ_JAGTJJ010000056.1"/>
</dbReference>
<evidence type="ECO:0000313" key="10">
    <source>
        <dbReference type="Proteomes" id="UP001151081"/>
    </source>
</evidence>